<dbReference type="Proteomes" id="UP001500967">
    <property type="component" value="Unassembled WGS sequence"/>
</dbReference>
<dbReference type="EMBL" id="BAAAGX010000007">
    <property type="protein sequence ID" value="GAA0232691.1"/>
    <property type="molecule type" value="Genomic_DNA"/>
</dbReference>
<accession>A0ABP3DLF1</accession>
<evidence type="ECO:0000313" key="2">
    <source>
        <dbReference type="Proteomes" id="UP001500967"/>
    </source>
</evidence>
<reference evidence="2" key="1">
    <citation type="journal article" date="2019" name="Int. J. Syst. Evol. Microbiol.">
        <title>The Global Catalogue of Microorganisms (GCM) 10K type strain sequencing project: providing services to taxonomists for standard genome sequencing and annotation.</title>
        <authorList>
            <consortium name="The Broad Institute Genomics Platform"/>
            <consortium name="The Broad Institute Genome Sequencing Center for Infectious Disease"/>
            <person name="Wu L."/>
            <person name="Ma J."/>
        </authorList>
    </citation>
    <scope>NUCLEOTIDE SEQUENCE [LARGE SCALE GENOMIC DNA]</scope>
    <source>
        <strain evidence="2">JCM 10425</strain>
    </source>
</reference>
<dbReference type="RefSeq" id="WP_344648232.1">
    <property type="nucleotide sequence ID" value="NZ_BAAAGX010000007.1"/>
</dbReference>
<proteinExistence type="predicted"/>
<organism evidence="1 2">
    <name type="scientific">Cryptosporangium japonicum</name>
    <dbReference type="NCBI Taxonomy" id="80872"/>
    <lineage>
        <taxon>Bacteria</taxon>
        <taxon>Bacillati</taxon>
        <taxon>Actinomycetota</taxon>
        <taxon>Actinomycetes</taxon>
        <taxon>Cryptosporangiales</taxon>
        <taxon>Cryptosporangiaceae</taxon>
        <taxon>Cryptosporangium</taxon>
    </lineage>
</organism>
<keyword evidence="2" id="KW-1185">Reference proteome</keyword>
<name>A0ABP3DLF1_9ACTN</name>
<protein>
    <submittedName>
        <fullName evidence="1">Uncharacterized protein</fullName>
    </submittedName>
</protein>
<evidence type="ECO:0000313" key="1">
    <source>
        <dbReference type="EMBL" id="GAA0232691.1"/>
    </source>
</evidence>
<comment type="caution">
    <text evidence="1">The sequence shown here is derived from an EMBL/GenBank/DDBJ whole genome shotgun (WGS) entry which is preliminary data.</text>
</comment>
<sequence length="56" mass="6622">MFSLTEDFMKAQYDYTRERLGTGAPRIDVEERPRRHRAGVFTLLFARHRLQPTAPD</sequence>
<gene>
    <name evidence="1" type="ORF">GCM10009539_17560</name>
</gene>